<accession>A0A5T1JK11</accession>
<evidence type="ECO:0000313" key="7">
    <source>
        <dbReference type="EMBL" id="EAL1135951.1"/>
    </source>
</evidence>
<sequence>MDFYTPIKDIFGSSVSAFFFGFMLGFVLCKMFSFMKFLIKALEKKKTNIWHDTCPYVSHNGKPLAISFKTRNRKTIDVNCPCFNSSNKTCIKSGFICAFYND</sequence>
<dbReference type="EMBL" id="AALHBX010000019">
    <property type="protein sequence ID" value="ECZ5738693.1"/>
    <property type="molecule type" value="Genomic_DNA"/>
</dbReference>
<dbReference type="EMBL" id="AACFLJ010000007">
    <property type="protein sequence ID" value="EAK3459345.1"/>
    <property type="molecule type" value="Genomic_DNA"/>
</dbReference>
<keyword evidence="1" id="KW-0472">Membrane</keyword>
<evidence type="ECO:0000313" key="13">
    <source>
        <dbReference type="Proteomes" id="UP000421425"/>
    </source>
</evidence>
<proteinExistence type="predicted"/>
<feature type="transmembrane region" description="Helical" evidence="1">
    <location>
        <begin position="15"/>
        <end position="39"/>
    </location>
</feature>
<dbReference type="Proteomes" id="UP000865560">
    <property type="component" value="Unassembled WGS sequence"/>
</dbReference>
<evidence type="ECO:0000256" key="1">
    <source>
        <dbReference type="SAM" id="Phobius"/>
    </source>
</evidence>
<reference evidence="8" key="5">
    <citation type="submission" date="2019-08" db="EMBL/GenBank/DDBJ databases">
        <authorList>
            <person name="Ashton P.M."/>
            <person name="Dallman T."/>
            <person name="Nair S."/>
            <person name="De Pinna E."/>
            <person name="Peters T."/>
            <person name="Grant K."/>
        </authorList>
    </citation>
    <scope>NUCLEOTIDE SEQUENCE</scope>
    <source>
        <strain evidence="8">275664</strain>
    </source>
</reference>
<dbReference type="EMBL" id="AACBZE010000005">
    <property type="protein sequence ID" value="EAJ8964132.1"/>
    <property type="molecule type" value="Genomic_DNA"/>
</dbReference>
<comment type="caution">
    <text evidence="7">The sequence shown here is derived from an EMBL/GenBank/DDBJ whole genome shotgun (WGS) entry which is preliminary data.</text>
</comment>
<dbReference type="Proteomes" id="UP000421425">
    <property type="component" value="Unassembled WGS sequence"/>
</dbReference>
<evidence type="ECO:0000313" key="14">
    <source>
        <dbReference type="Proteomes" id="UP000482054"/>
    </source>
</evidence>
<dbReference type="Proteomes" id="UP000482054">
    <property type="component" value="Unassembled WGS sequence"/>
</dbReference>
<organism evidence="7">
    <name type="scientific">Campylobacter jejuni</name>
    <dbReference type="NCBI Taxonomy" id="197"/>
    <lineage>
        <taxon>Bacteria</taxon>
        <taxon>Pseudomonadati</taxon>
        <taxon>Campylobacterota</taxon>
        <taxon>Epsilonproteobacteria</taxon>
        <taxon>Campylobacterales</taxon>
        <taxon>Campylobacteraceae</taxon>
        <taxon>Campylobacter</taxon>
    </lineage>
</organism>
<dbReference type="RefSeq" id="WP_002801731.1">
    <property type="nucleotide sequence ID" value="NZ_CP172348.1"/>
</dbReference>
<evidence type="ECO:0000313" key="8">
    <source>
        <dbReference type="EMBL" id="ECQ5611309.1"/>
    </source>
</evidence>
<evidence type="ECO:0000313" key="2">
    <source>
        <dbReference type="EMBL" id="EAJ8964132.1"/>
    </source>
</evidence>
<evidence type="ECO:0000313" key="12">
    <source>
        <dbReference type="EMBL" id="OEV44604.1"/>
    </source>
</evidence>
<evidence type="ECO:0000313" key="15">
    <source>
        <dbReference type="Proteomes" id="UP000865560"/>
    </source>
</evidence>
<dbReference type="EMBL" id="AACFEW010000030">
    <property type="protein sequence ID" value="EAK3162357.1"/>
    <property type="molecule type" value="Genomic_DNA"/>
</dbReference>
<keyword evidence="1" id="KW-0812">Transmembrane</keyword>
<keyword evidence="1" id="KW-1133">Transmembrane helix</keyword>
<name>A0A5T1JK11_CAMJU</name>
<evidence type="ECO:0000313" key="5">
    <source>
        <dbReference type="EMBL" id="EAK3162357.1"/>
    </source>
</evidence>
<dbReference type="EMBL" id="MJVJ01000126">
    <property type="protein sequence ID" value="OEV44604.1"/>
    <property type="molecule type" value="Genomic_DNA"/>
</dbReference>
<evidence type="ECO:0000313" key="3">
    <source>
        <dbReference type="EMBL" id="EAK1392209.1"/>
    </source>
</evidence>
<dbReference type="AlphaFoldDB" id="A0A5T1JK11"/>
<reference evidence="7" key="3">
    <citation type="submission" date="2018-05" db="EMBL/GenBank/DDBJ databases">
        <authorList>
            <consortium name="PulseNet: The National Subtyping Network for Foodborne Disease Surveillance"/>
            <person name="Tarr C.L."/>
            <person name="Trees E."/>
            <person name="Katz L.S."/>
            <person name="Carleton-Romer H.A."/>
            <person name="Stroika S."/>
            <person name="Kucerova Z."/>
            <person name="Roache K.F."/>
            <person name="Sabol A.L."/>
            <person name="Besser J."/>
            <person name="Gerner-Smidt P."/>
        </authorList>
    </citation>
    <scope>NUCLEOTIDE SEQUENCE</scope>
    <source>
        <strain evidence="7">PNUSAC001633</strain>
        <strain evidence="9 13">PNUSAC012091</strain>
        <strain evidence="11 14">PNUSAC012955</strain>
    </source>
</reference>
<evidence type="ECO:0000313" key="4">
    <source>
        <dbReference type="EMBL" id="EAK2449961.1"/>
    </source>
</evidence>
<evidence type="ECO:0000313" key="10">
    <source>
        <dbReference type="EMBL" id="EDB2812008.1"/>
    </source>
</evidence>
<evidence type="ECO:0000313" key="9">
    <source>
        <dbReference type="EMBL" id="ECZ5738693.1"/>
    </source>
</evidence>
<evidence type="ECO:0000313" key="11">
    <source>
        <dbReference type="EMBL" id="EDJ6169727.1"/>
    </source>
</evidence>
<evidence type="ECO:0000313" key="6">
    <source>
        <dbReference type="EMBL" id="EAK3459345.1"/>
    </source>
</evidence>
<reference evidence="5" key="4">
    <citation type="submission" date="2018-06" db="EMBL/GenBank/DDBJ databases">
        <authorList>
            <consortium name="NARMS: The National Antimicrobial Resistance Monitoring System"/>
        </authorList>
    </citation>
    <scope>NUCLEOTIDE SEQUENCE</scope>
    <source>
        <strain evidence="2">CVM N18C164</strain>
        <strain evidence="10">FSIS11925172</strain>
        <strain evidence="3">FSIS1700603</strain>
        <strain evidence="5">FSIS21821695</strain>
    </source>
</reference>
<dbReference type="EMBL" id="AACEPG010000002">
    <property type="protein sequence ID" value="EAK2449961.1"/>
    <property type="molecule type" value="Genomic_DNA"/>
</dbReference>
<dbReference type="EMBL" id="AALMXY010000003">
    <property type="protein sequence ID" value="EDB2812008.1"/>
    <property type="molecule type" value="Genomic_DNA"/>
</dbReference>
<dbReference type="EMBL" id="AACDRV010000002">
    <property type="protein sequence ID" value="EAK1392209.1"/>
    <property type="molecule type" value="Genomic_DNA"/>
</dbReference>
<reference evidence="4" key="2">
    <citation type="submission" date="2018-05" db="EMBL/GenBank/DDBJ databases">
        <authorList>
            <consortium name="GenomeTrakr network: Whole genome sequencing for foodborne pathogen traceback"/>
        </authorList>
    </citation>
    <scope>NUCLEOTIDE SEQUENCE</scope>
    <source>
        <strain evidence="6">NMSU-00334</strain>
        <strain evidence="4">WAPHL-CAM-A00020</strain>
    </source>
</reference>
<dbReference type="EMBL" id="AAMOXJ010000027">
    <property type="protein sequence ID" value="EDJ6169727.1"/>
    <property type="molecule type" value="Genomic_DNA"/>
</dbReference>
<reference evidence="12 15" key="1">
    <citation type="submission" date="2016-09" db="EMBL/GenBank/DDBJ databases">
        <title>Campylobacter from American crows.</title>
        <authorList>
            <person name="Weis A.M."/>
            <person name="Weimer B.C."/>
            <person name="Townsend A.K."/>
            <person name="Taff C."/>
        </authorList>
    </citation>
    <scope>NUCLEOTIDE SEQUENCE [LARGE SCALE GENOMIC DNA]</scope>
    <source>
        <strain evidence="12 15">BCW_3791</strain>
    </source>
</reference>
<gene>
    <name evidence="12" type="ORF">AJY60_09960</name>
    <name evidence="7" type="ORF">B9I30_00780</name>
    <name evidence="3" type="ORF">CCX28_01275</name>
    <name evidence="5" type="ORF">DLR92_07865</name>
    <name evidence="2" type="ORF">E0Z27_02450</name>
    <name evidence="9" type="ORF">F8Y55_08740</name>
    <name evidence="10" type="ORF">F9S17_04165</name>
    <name evidence="4" type="ORF">FC273_01170</name>
    <name evidence="6" type="ORF">FC308_06675</name>
    <name evidence="8" type="ORF">FZK63_04080</name>
    <name evidence="11" type="ORF">GFF90_09115</name>
</gene>
<dbReference type="EMBL" id="AACLTG010000001">
    <property type="protein sequence ID" value="EAL1135951.1"/>
    <property type="molecule type" value="Genomic_DNA"/>
</dbReference>
<protein>
    <submittedName>
        <fullName evidence="7">Uncharacterized protein</fullName>
    </submittedName>
</protein>
<dbReference type="EMBL" id="AAKBNA010000012">
    <property type="protein sequence ID" value="ECQ5611309.1"/>
    <property type="molecule type" value="Genomic_DNA"/>
</dbReference>